<dbReference type="Proteomes" id="UP000433532">
    <property type="component" value="Unassembled WGS sequence"/>
</dbReference>
<reference evidence="1 3" key="1">
    <citation type="submission" date="2019-11" db="EMBL/GenBank/DDBJ databases">
        <title>Genomes of ocular Pseudomonas aeruginosa isolates.</title>
        <authorList>
            <person name="Khan M."/>
            <person name="Rice S.A."/>
            <person name="Willcox M.D.P."/>
            <person name="Stapleton F."/>
        </authorList>
    </citation>
    <scope>NUCLEOTIDE SEQUENCE [LARGE SCALE GENOMIC DNA]</scope>
    <source>
        <strain evidence="1 3">PA221</strain>
    </source>
</reference>
<reference evidence="2" key="2">
    <citation type="submission" date="2020-01" db="EMBL/GenBank/DDBJ databases">
        <title>Bacteria Cultured from War Wounds Associated with the Conflict in Eastern Ukraine.</title>
        <authorList>
            <person name="Snesrud E."/>
            <person name="Galac M.R."/>
            <person name="Mc Gann P."/>
            <person name="Valentine K."/>
            <person name="Viacheslav K."/>
        </authorList>
    </citation>
    <scope>NUCLEOTIDE SEQUENCE</scope>
    <source>
        <strain evidence="2">VNMU148</strain>
    </source>
</reference>
<proteinExistence type="predicted"/>
<sequence length="83" mass="8930">MSFQAQTHGSRASSFMLLPVHFPSTCRNFIDPVSSTKRVVEFRFQTAGLGQNSVGTWVKNALAVTFDVCGSTASCSGLAQQKT</sequence>
<protein>
    <submittedName>
        <fullName evidence="2">Uncharacterized protein</fullName>
    </submittedName>
</protein>
<evidence type="ECO:0000313" key="3">
    <source>
        <dbReference type="Proteomes" id="UP000433532"/>
    </source>
</evidence>
<dbReference type="RefSeq" id="WP_125093639.1">
    <property type="nucleotide sequence ID" value="NZ_AP017302.1"/>
</dbReference>
<evidence type="ECO:0000313" key="2">
    <source>
        <dbReference type="EMBL" id="MZZ17586.1"/>
    </source>
</evidence>
<name>A0A6B1YLM1_PSEAI</name>
<evidence type="ECO:0000313" key="4">
    <source>
        <dbReference type="Proteomes" id="UP000644192"/>
    </source>
</evidence>
<comment type="caution">
    <text evidence="2">The sequence shown here is derived from an EMBL/GenBank/DDBJ whole genome shotgun (WGS) entry which is preliminary data.</text>
</comment>
<dbReference type="EMBL" id="WXZT01000054">
    <property type="protein sequence ID" value="MZZ17586.1"/>
    <property type="molecule type" value="Genomic_DNA"/>
</dbReference>
<organism evidence="2 4">
    <name type="scientific">Pseudomonas aeruginosa</name>
    <dbReference type="NCBI Taxonomy" id="287"/>
    <lineage>
        <taxon>Bacteria</taxon>
        <taxon>Pseudomonadati</taxon>
        <taxon>Pseudomonadota</taxon>
        <taxon>Gammaproteobacteria</taxon>
        <taxon>Pseudomonadales</taxon>
        <taxon>Pseudomonadaceae</taxon>
        <taxon>Pseudomonas</taxon>
    </lineage>
</organism>
<gene>
    <name evidence="1" type="ORF">GNQ48_33415</name>
    <name evidence="2" type="ORF">GUL26_35600</name>
</gene>
<accession>A0A6B1YLM1</accession>
<evidence type="ECO:0000313" key="1">
    <source>
        <dbReference type="EMBL" id="MUI39840.1"/>
    </source>
</evidence>
<dbReference type="AlphaFoldDB" id="A0A6B1YLM1"/>
<dbReference type="EMBL" id="WOAD01000119">
    <property type="protein sequence ID" value="MUI39840.1"/>
    <property type="molecule type" value="Genomic_DNA"/>
</dbReference>
<dbReference type="Proteomes" id="UP000644192">
    <property type="component" value="Unassembled WGS sequence"/>
</dbReference>